<dbReference type="PANTHER" id="PTHR10655">
    <property type="entry name" value="LYSOPHOSPHOLIPASE-RELATED"/>
    <property type="match status" value="1"/>
</dbReference>
<dbReference type="RefSeq" id="XP_069202303.1">
    <property type="nucleotide sequence ID" value="XM_069343751.1"/>
</dbReference>
<dbReference type="EMBL" id="JBFMKM010000005">
    <property type="protein sequence ID" value="KAL1306030.1"/>
    <property type="molecule type" value="Genomic_DNA"/>
</dbReference>
<dbReference type="InterPro" id="IPR029058">
    <property type="entry name" value="AB_hydrolase_fold"/>
</dbReference>
<proteinExistence type="inferred from homology"/>
<dbReference type="InterPro" id="IPR050565">
    <property type="entry name" value="LYPA1-2/EST-like"/>
</dbReference>
<comment type="catalytic activity">
    <reaction evidence="9">
        <text>S-hexadecanoyl-L-cysteinyl-[protein] + H2O = L-cysteinyl-[protein] + hexadecanoate + H(+)</text>
        <dbReference type="Rhea" id="RHEA:19233"/>
        <dbReference type="Rhea" id="RHEA-COMP:10131"/>
        <dbReference type="Rhea" id="RHEA-COMP:11032"/>
        <dbReference type="ChEBI" id="CHEBI:7896"/>
        <dbReference type="ChEBI" id="CHEBI:15377"/>
        <dbReference type="ChEBI" id="CHEBI:15378"/>
        <dbReference type="ChEBI" id="CHEBI:29950"/>
        <dbReference type="ChEBI" id="CHEBI:74151"/>
        <dbReference type="EC" id="3.1.2.22"/>
    </reaction>
</comment>
<keyword evidence="4" id="KW-0719">Serine esterase</keyword>
<feature type="region of interest" description="Disordered" evidence="10">
    <location>
        <begin position="90"/>
        <end position="116"/>
    </location>
</feature>
<dbReference type="InterPro" id="IPR003140">
    <property type="entry name" value="PLipase/COase/thioEstase"/>
</dbReference>
<reference evidence="12 13" key="1">
    <citation type="submission" date="2024-07" db="EMBL/GenBank/DDBJ databases">
        <title>Draft sequence of the Neodothiora populina.</title>
        <authorList>
            <person name="Drown D.D."/>
            <person name="Schuette U.S."/>
            <person name="Buechlein A.B."/>
            <person name="Rusch D.R."/>
            <person name="Winton L.W."/>
            <person name="Adams G.A."/>
        </authorList>
    </citation>
    <scope>NUCLEOTIDE SEQUENCE [LARGE SCALE GENOMIC DNA]</scope>
    <source>
        <strain evidence="12 13">CPC 39397</strain>
    </source>
</reference>
<dbReference type="SUPFAM" id="SSF53474">
    <property type="entry name" value="alpha/beta-Hydrolases"/>
    <property type="match status" value="1"/>
</dbReference>
<dbReference type="EC" id="3.1.2.22" evidence="2"/>
<evidence type="ECO:0000313" key="13">
    <source>
        <dbReference type="Proteomes" id="UP001562354"/>
    </source>
</evidence>
<comment type="caution">
    <text evidence="12">The sequence shown here is derived from an EMBL/GenBank/DDBJ whole genome shotgun (WGS) entry which is preliminary data.</text>
</comment>
<evidence type="ECO:0000256" key="3">
    <source>
        <dbReference type="ARBA" id="ARBA00014923"/>
    </source>
</evidence>
<sequence length="267" mass="29375">MSLYAPLPIRPPPSPLSFDMSYGQQRDCPIIKPAQSPTQDPAHSAAIIFLHGLDDDAHGWEDIANQFQRANKLPYLQWIFPNAPHNHDARQNAWYNPTPLRATPAGRPELAEEEDEEGLRKSVAYVESLVDGLCSKGIPTNRIVLAGFSQGCALSLLTELTSRHSGRFAGIAGLMGYLPLPDKIQAMRSEAGLPHVVGEVPLFLGRGGQDRLIPHTRWDETVGKLKELGFGSALELKEYPDLGHALSPVVLQDLLVWLESIVPKLED</sequence>
<evidence type="ECO:0000256" key="10">
    <source>
        <dbReference type="SAM" id="MobiDB-lite"/>
    </source>
</evidence>
<evidence type="ECO:0000313" key="12">
    <source>
        <dbReference type="EMBL" id="KAL1306030.1"/>
    </source>
</evidence>
<evidence type="ECO:0000256" key="8">
    <source>
        <dbReference type="ARBA" id="ARBA00031195"/>
    </source>
</evidence>
<evidence type="ECO:0000256" key="9">
    <source>
        <dbReference type="ARBA" id="ARBA00047337"/>
    </source>
</evidence>
<accession>A0ABR3PIR9</accession>
<evidence type="ECO:0000256" key="4">
    <source>
        <dbReference type="ARBA" id="ARBA00022487"/>
    </source>
</evidence>
<evidence type="ECO:0000256" key="2">
    <source>
        <dbReference type="ARBA" id="ARBA00012423"/>
    </source>
</evidence>
<dbReference type="Pfam" id="PF02230">
    <property type="entry name" value="Abhydrolase_2"/>
    <property type="match status" value="1"/>
</dbReference>
<evidence type="ECO:0000256" key="1">
    <source>
        <dbReference type="ARBA" id="ARBA00006499"/>
    </source>
</evidence>
<keyword evidence="5" id="KW-0378">Hydrolase</keyword>
<feature type="domain" description="Phospholipase/carboxylesterase/thioesterase" evidence="11">
    <location>
        <begin position="41"/>
        <end position="259"/>
    </location>
</feature>
<organism evidence="12 13">
    <name type="scientific">Neodothiora populina</name>
    <dbReference type="NCBI Taxonomy" id="2781224"/>
    <lineage>
        <taxon>Eukaryota</taxon>
        <taxon>Fungi</taxon>
        <taxon>Dikarya</taxon>
        <taxon>Ascomycota</taxon>
        <taxon>Pezizomycotina</taxon>
        <taxon>Dothideomycetes</taxon>
        <taxon>Dothideomycetidae</taxon>
        <taxon>Dothideales</taxon>
        <taxon>Dothioraceae</taxon>
        <taxon>Neodothiora</taxon>
    </lineage>
</organism>
<protein>
    <recommendedName>
        <fullName evidence="3">Acyl-protein thioesterase 1</fullName>
        <ecNumber evidence="2">3.1.2.22</ecNumber>
    </recommendedName>
    <alternativeName>
        <fullName evidence="8">Palmitoyl-protein hydrolase</fullName>
    </alternativeName>
</protein>
<gene>
    <name evidence="12" type="ORF">AAFC00_004158</name>
</gene>
<comment type="function">
    <text evidence="7">Hydrolyzes fatty acids from S-acylated cysteine residues in proteins with a strong preference for palmitoylated G-alpha proteins over other acyl substrates. Mediates the deacylation of G-alpha proteins such as GPA1 in vivo, but has weak or no activity toward palmitoylated Ras proteins. Has weak lysophospholipase activity in vitro; however such activity may not exist in vivo.</text>
</comment>
<dbReference type="Gene3D" id="3.40.50.1820">
    <property type="entry name" value="alpha/beta hydrolase"/>
    <property type="match status" value="1"/>
</dbReference>
<evidence type="ECO:0000256" key="6">
    <source>
        <dbReference type="ARBA" id="ARBA00022832"/>
    </source>
</evidence>
<dbReference type="GeneID" id="95977858"/>
<evidence type="ECO:0000259" key="11">
    <source>
        <dbReference type="Pfam" id="PF02230"/>
    </source>
</evidence>
<evidence type="ECO:0000256" key="5">
    <source>
        <dbReference type="ARBA" id="ARBA00022801"/>
    </source>
</evidence>
<name>A0ABR3PIR9_9PEZI</name>
<keyword evidence="13" id="KW-1185">Reference proteome</keyword>
<dbReference type="PANTHER" id="PTHR10655:SF17">
    <property type="entry name" value="LYSOPHOSPHOLIPASE-LIKE PROTEIN 1"/>
    <property type="match status" value="1"/>
</dbReference>
<evidence type="ECO:0000256" key="7">
    <source>
        <dbReference type="ARBA" id="ARBA00029392"/>
    </source>
</evidence>
<dbReference type="Proteomes" id="UP001562354">
    <property type="component" value="Unassembled WGS sequence"/>
</dbReference>
<keyword evidence="6" id="KW-0276">Fatty acid metabolism</keyword>
<comment type="similarity">
    <text evidence="1">Belongs to the AB hydrolase superfamily. AB hydrolase 2 family.</text>
</comment>
<keyword evidence="6" id="KW-0443">Lipid metabolism</keyword>